<gene>
    <name evidence="1" type="ORF">EK21DRAFT_16794</name>
</gene>
<proteinExistence type="predicted"/>
<name>A0A9P4GVR1_9PLEO</name>
<organism evidence="1 2">
    <name type="scientific">Setomelanomma holmii</name>
    <dbReference type="NCBI Taxonomy" id="210430"/>
    <lineage>
        <taxon>Eukaryota</taxon>
        <taxon>Fungi</taxon>
        <taxon>Dikarya</taxon>
        <taxon>Ascomycota</taxon>
        <taxon>Pezizomycotina</taxon>
        <taxon>Dothideomycetes</taxon>
        <taxon>Pleosporomycetidae</taxon>
        <taxon>Pleosporales</taxon>
        <taxon>Pleosporineae</taxon>
        <taxon>Phaeosphaeriaceae</taxon>
        <taxon>Setomelanomma</taxon>
    </lineage>
</organism>
<dbReference type="Proteomes" id="UP000799777">
    <property type="component" value="Unassembled WGS sequence"/>
</dbReference>
<evidence type="ECO:0000313" key="1">
    <source>
        <dbReference type="EMBL" id="KAF2022676.1"/>
    </source>
</evidence>
<dbReference type="OrthoDB" id="3780340at2759"/>
<feature type="non-terminal residue" evidence="1">
    <location>
        <position position="73"/>
    </location>
</feature>
<sequence>NAPAWMRSGRLSANDWAVVKDYIDPLKLATKQLEGRSRSGRFRAIYEVLPVFEYLLSELEQQYTPYELVNYKA</sequence>
<keyword evidence="2" id="KW-1185">Reference proteome</keyword>
<comment type="caution">
    <text evidence="1">The sequence shown here is derived from an EMBL/GenBank/DDBJ whole genome shotgun (WGS) entry which is preliminary data.</text>
</comment>
<feature type="non-terminal residue" evidence="1">
    <location>
        <position position="1"/>
    </location>
</feature>
<protein>
    <submittedName>
        <fullName evidence="1">Uncharacterized protein</fullName>
    </submittedName>
</protein>
<dbReference type="AlphaFoldDB" id="A0A9P4GVR1"/>
<evidence type="ECO:0000313" key="2">
    <source>
        <dbReference type="Proteomes" id="UP000799777"/>
    </source>
</evidence>
<accession>A0A9P4GVR1</accession>
<dbReference type="EMBL" id="ML978479">
    <property type="protein sequence ID" value="KAF2022676.1"/>
    <property type="molecule type" value="Genomic_DNA"/>
</dbReference>
<reference evidence="1" key="1">
    <citation type="journal article" date="2020" name="Stud. Mycol.">
        <title>101 Dothideomycetes genomes: a test case for predicting lifestyles and emergence of pathogens.</title>
        <authorList>
            <person name="Haridas S."/>
            <person name="Albert R."/>
            <person name="Binder M."/>
            <person name="Bloem J."/>
            <person name="Labutti K."/>
            <person name="Salamov A."/>
            <person name="Andreopoulos B."/>
            <person name="Baker S."/>
            <person name="Barry K."/>
            <person name="Bills G."/>
            <person name="Bluhm B."/>
            <person name="Cannon C."/>
            <person name="Castanera R."/>
            <person name="Culley D."/>
            <person name="Daum C."/>
            <person name="Ezra D."/>
            <person name="Gonzalez J."/>
            <person name="Henrissat B."/>
            <person name="Kuo A."/>
            <person name="Liang C."/>
            <person name="Lipzen A."/>
            <person name="Lutzoni F."/>
            <person name="Magnuson J."/>
            <person name="Mondo S."/>
            <person name="Nolan M."/>
            <person name="Ohm R."/>
            <person name="Pangilinan J."/>
            <person name="Park H.-J."/>
            <person name="Ramirez L."/>
            <person name="Alfaro M."/>
            <person name="Sun H."/>
            <person name="Tritt A."/>
            <person name="Yoshinaga Y."/>
            <person name="Zwiers L.-H."/>
            <person name="Turgeon B."/>
            <person name="Goodwin S."/>
            <person name="Spatafora J."/>
            <person name="Crous P."/>
            <person name="Grigoriev I."/>
        </authorList>
    </citation>
    <scope>NUCLEOTIDE SEQUENCE</scope>
    <source>
        <strain evidence="1">CBS 110217</strain>
    </source>
</reference>